<keyword evidence="1" id="KW-0812">Transmembrane</keyword>
<dbReference type="Proteomes" id="UP000291286">
    <property type="component" value="Unassembled WGS sequence"/>
</dbReference>
<keyword evidence="1" id="KW-1133">Transmembrane helix</keyword>
<gene>
    <name evidence="2" type="ORF">EA661_18825</name>
</gene>
<evidence type="ECO:0000256" key="1">
    <source>
        <dbReference type="SAM" id="Phobius"/>
    </source>
</evidence>
<proteinExistence type="predicted"/>
<feature type="transmembrane region" description="Helical" evidence="1">
    <location>
        <begin position="103"/>
        <end position="124"/>
    </location>
</feature>
<protein>
    <submittedName>
        <fullName evidence="2">Uncharacterized protein</fullName>
    </submittedName>
</protein>
<dbReference type="RefSeq" id="WP_130521632.1">
    <property type="nucleotide sequence ID" value="NZ_SHMA01000011.1"/>
</dbReference>
<organism evidence="2 3">
    <name type="scientific">Pseudoxanthomonas winnipegensis</name>
    <dbReference type="NCBI Taxonomy" id="2480810"/>
    <lineage>
        <taxon>Bacteria</taxon>
        <taxon>Pseudomonadati</taxon>
        <taxon>Pseudomonadota</taxon>
        <taxon>Gammaproteobacteria</taxon>
        <taxon>Lysobacterales</taxon>
        <taxon>Lysobacteraceae</taxon>
        <taxon>Pseudoxanthomonas</taxon>
    </lineage>
</organism>
<name>A0A4Q8L9G5_9GAMM</name>
<evidence type="ECO:0000313" key="3">
    <source>
        <dbReference type="Proteomes" id="UP000291286"/>
    </source>
</evidence>
<dbReference type="AlphaFoldDB" id="A0A4Q8L9G5"/>
<reference evidence="2 3" key="1">
    <citation type="submission" date="2019-02" db="EMBL/GenBank/DDBJ databases">
        <title>WGS of Pseudoxanthomonas species novum from clinical isolates.</title>
        <authorList>
            <person name="Bernier A.-M."/>
            <person name="Bernard K."/>
            <person name="Vachon A."/>
        </authorList>
    </citation>
    <scope>NUCLEOTIDE SEQUENCE [LARGE SCALE GENOMIC DNA]</scope>
    <source>
        <strain evidence="2 3">NML171202</strain>
    </source>
</reference>
<dbReference type="EMBL" id="SHMB01000011">
    <property type="protein sequence ID" value="TAA24747.1"/>
    <property type="molecule type" value="Genomic_DNA"/>
</dbReference>
<comment type="caution">
    <text evidence="2">The sequence shown here is derived from an EMBL/GenBank/DDBJ whole genome shotgun (WGS) entry which is preliminary data.</text>
</comment>
<keyword evidence="1" id="KW-0472">Membrane</keyword>
<feature type="transmembrane region" description="Helical" evidence="1">
    <location>
        <begin position="144"/>
        <end position="173"/>
    </location>
</feature>
<sequence length="181" mass="19534">MNSESGTQMRDPRPDLIGFEARNRKDLKSLLLVAVTSLALALVADAATRLSPFAAVALPQDQRRAWVYVVLGYGVLVPLSMVLQRSSMQHLTLRQGGLPDRLFLLILALCLALPAFFLPESLLASGEGLIGRSGLVYRGMVSSLLSLALTGAILFYAAAAFVWLLLAAINHVFSVKRGGER</sequence>
<feature type="transmembrane region" description="Helical" evidence="1">
    <location>
        <begin position="65"/>
        <end position="83"/>
    </location>
</feature>
<accession>A0A4Q8L9G5</accession>
<evidence type="ECO:0000313" key="2">
    <source>
        <dbReference type="EMBL" id="TAA24747.1"/>
    </source>
</evidence>